<dbReference type="EMBL" id="ADTU01008275">
    <property type="status" value="NOT_ANNOTATED_CDS"/>
    <property type="molecule type" value="Genomic_DNA"/>
</dbReference>
<evidence type="ECO:0000313" key="2">
    <source>
        <dbReference type="Proteomes" id="UP000005205"/>
    </source>
</evidence>
<dbReference type="EMBL" id="ADTU01008274">
    <property type="status" value="NOT_ANNOTATED_CDS"/>
    <property type="molecule type" value="Genomic_DNA"/>
</dbReference>
<organism evidence="1 2">
    <name type="scientific">Atta cephalotes</name>
    <name type="common">Leafcutter ant</name>
    <dbReference type="NCBI Taxonomy" id="12957"/>
    <lineage>
        <taxon>Eukaryota</taxon>
        <taxon>Metazoa</taxon>
        <taxon>Ecdysozoa</taxon>
        <taxon>Arthropoda</taxon>
        <taxon>Hexapoda</taxon>
        <taxon>Insecta</taxon>
        <taxon>Pterygota</taxon>
        <taxon>Neoptera</taxon>
        <taxon>Endopterygota</taxon>
        <taxon>Hymenoptera</taxon>
        <taxon>Apocrita</taxon>
        <taxon>Aculeata</taxon>
        <taxon>Formicoidea</taxon>
        <taxon>Formicidae</taxon>
        <taxon>Myrmicinae</taxon>
        <taxon>Atta</taxon>
    </lineage>
</organism>
<protein>
    <submittedName>
        <fullName evidence="1">Uncharacterized protein</fullName>
    </submittedName>
</protein>
<dbReference type="KEGG" id="acep:105627864"/>
<gene>
    <name evidence="1" type="primary">105627864</name>
</gene>
<reference evidence="1" key="2">
    <citation type="submission" date="2016-04" db="UniProtKB">
        <authorList>
            <consortium name="EnsemblMetazoa"/>
        </authorList>
    </citation>
    <scope>IDENTIFICATION</scope>
</reference>
<sequence length="121" mass="13937">MLKKEQRTFTSSSYNNEDEIIEPSIFHIPAVYSDKVKIHDWQMKILSEPRDNVHIFPPDGNLHKSSYRRFGPEKEVTGISETSAMLSQIKLKDEYKPIACPRRSLLTMQSLASAECNPVRN</sequence>
<dbReference type="Proteomes" id="UP000005205">
    <property type="component" value="Unassembled WGS sequence"/>
</dbReference>
<reference evidence="2" key="1">
    <citation type="journal article" date="2011" name="PLoS Genet.">
        <title>The genome sequence of the leaf-cutter ant Atta cephalotes reveals insights into its obligate symbiotic lifestyle.</title>
        <authorList>
            <person name="Suen G."/>
            <person name="Teiling C."/>
            <person name="Li L."/>
            <person name="Holt C."/>
            <person name="Abouheif E."/>
            <person name="Bornberg-Bauer E."/>
            <person name="Bouffard P."/>
            <person name="Caldera E.J."/>
            <person name="Cash E."/>
            <person name="Cavanaugh A."/>
            <person name="Denas O."/>
            <person name="Elhaik E."/>
            <person name="Fave M.J."/>
            <person name="Gadau J."/>
            <person name="Gibson J.D."/>
            <person name="Graur D."/>
            <person name="Grubbs K.J."/>
            <person name="Hagen D.E."/>
            <person name="Harkins T.T."/>
            <person name="Helmkampf M."/>
            <person name="Hu H."/>
            <person name="Johnson B.R."/>
            <person name="Kim J."/>
            <person name="Marsh S.E."/>
            <person name="Moeller J.A."/>
            <person name="Munoz-Torres M.C."/>
            <person name="Murphy M.C."/>
            <person name="Naughton M.C."/>
            <person name="Nigam S."/>
            <person name="Overson R."/>
            <person name="Rajakumar R."/>
            <person name="Reese J.T."/>
            <person name="Scott J.J."/>
            <person name="Smith C.R."/>
            <person name="Tao S."/>
            <person name="Tsutsui N.D."/>
            <person name="Viljakainen L."/>
            <person name="Wissler L."/>
            <person name="Yandell M.D."/>
            <person name="Zimmer F."/>
            <person name="Taylor J."/>
            <person name="Slater S.C."/>
            <person name="Clifton S.W."/>
            <person name="Warren W.C."/>
            <person name="Elsik C.G."/>
            <person name="Smith C.D."/>
            <person name="Weinstock G.M."/>
            <person name="Gerardo N.M."/>
            <person name="Currie C.R."/>
        </authorList>
    </citation>
    <scope>NUCLEOTIDE SEQUENCE [LARGE SCALE GENOMIC DNA]</scope>
</reference>
<dbReference type="OrthoDB" id="6610762at2759"/>
<name>A0A158P422_ATTCE</name>
<evidence type="ECO:0000313" key="1">
    <source>
        <dbReference type="EnsemblMetazoa" id="XP_012064530.1"/>
    </source>
</evidence>
<keyword evidence="2" id="KW-1185">Reference proteome</keyword>
<dbReference type="Pfam" id="PF15139">
    <property type="entry name" value="CFAP95"/>
    <property type="match status" value="1"/>
</dbReference>
<dbReference type="EnsemblMetazoa" id="XM_012209140.1">
    <property type="protein sequence ID" value="XP_012064530.1"/>
    <property type="gene ID" value="LOC105627864"/>
</dbReference>
<dbReference type="InParanoid" id="A0A158P422"/>
<proteinExistence type="predicted"/>
<dbReference type="InterPro" id="IPR027905">
    <property type="entry name" value="CFAP95"/>
</dbReference>
<accession>A0A158P422</accession>
<dbReference type="AlphaFoldDB" id="A0A158P422"/>